<dbReference type="AlphaFoldDB" id="A0A815K7H6"/>
<feature type="region of interest" description="Disordered" evidence="1">
    <location>
        <begin position="104"/>
        <end position="150"/>
    </location>
</feature>
<sequence>MTSSNQILNTYINCGYYKRYTTSLNDRSNIGQIHEQIRHLFGSYLPNFYCLKFYDIESKKFVKLNQNVLDYGSNPFQLKSSIDDQNIENIADFVELYVIDTTDENSDHDTQSGVQCYENDSISSGDSSTAMIEEETPSQPDLPIYNNTTNDNDCHKKDLSNALLSKESVDINGLLGTTSTNNNNNNNLNSDELLNAYPNENRSDSNFLLNDLISNNDPCSPDLSDALLFERQSDQNSFINNDSLEPIAIGDSMPLQNNTSYSIQSSTQLNKECICLYFSRDVKPEQKDIYKSDKFNQKEETKPNGYITRIQGIKTSAQKMLSVWPTIRIPKSFRNKHNLRLAVFVVSEKLQNGIRIWFKHRDKGFLPKGFTRDTASVNPIEFDIDENNLTLEGDFKLDLQMTTLWDKLKECQPLYQLDEQSTIKLHPAEHESLSPRLFCILKDNYHCYDDTICLSNFIRSKQPSKRNLINADITVQTCATVSKRTKK</sequence>
<comment type="caution">
    <text evidence="2">The sequence shown here is derived from an EMBL/GenBank/DDBJ whole genome shotgun (WGS) entry which is preliminary data.</text>
</comment>
<proteinExistence type="predicted"/>
<evidence type="ECO:0000256" key="1">
    <source>
        <dbReference type="SAM" id="MobiDB-lite"/>
    </source>
</evidence>
<evidence type="ECO:0000313" key="2">
    <source>
        <dbReference type="EMBL" id="CAF1392160.1"/>
    </source>
</evidence>
<gene>
    <name evidence="2" type="ORF">ZHD862_LOCUS32679</name>
</gene>
<protein>
    <submittedName>
        <fullName evidence="2">Uncharacterized protein</fullName>
    </submittedName>
</protein>
<dbReference type="Proteomes" id="UP000663864">
    <property type="component" value="Unassembled WGS sequence"/>
</dbReference>
<organism evidence="2 3">
    <name type="scientific">Rotaria sordida</name>
    <dbReference type="NCBI Taxonomy" id="392033"/>
    <lineage>
        <taxon>Eukaryota</taxon>
        <taxon>Metazoa</taxon>
        <taxon>Spiralia</taxon>
        <taxon>Gnathifera</taxon>
        <taxon>Rotifera</taxon>
        <taxon>Eurotatoria</taxon>
        <taxon>Bdelloidea</taxon>
        <taxon>Philodinida</taxon>
        <taxon>Philodinidae</taxon>
        <taxon>Rotaria</taxon>
    </lineage>
</organism>
<name>A0A815K7H6_9BILA</name>
<accession>A0A815K7H6</accession>
<dbReference type="EMBL" id="CAJNOT010003605">
    <property type="protein sequence ID" value="CAF1392160.1"/>
    <property type="molecule type" value="Genomic_DNA"/>
</dbReference>
<evidence type="ECO:0000313" key="3">
    <source>
        <dbReference type="Proteomes" id="UP000663864"/>
    </source>
</evidence>
<reference evidence="2" key="1">
    <citation type="submission" date="2021-02" db="EMBL/GenBank/DDBJ databases">
        <authorList>
            <person name="Nowell W R."/>
        </authorList>
    </citation>
    <scope>NUCLEOTIDE SEQUENCE</scope>
</reference>
<feature type="compositionally biased region" description="Polar residues" evidence="1">
    <location>
        <begin position="111"/>
        <end position="130"/>
    </location>
</feature>